<proteinExistence type="inferred from homology"/>
<feature type="transmembrane region" description="Helical" evidence="7">
    <location>
        <begin position="330"/>
        <end position="360"/>
    </location>
</feature>
<feature type="domain" description="ABC3 transporter permease C-terminal" evidence="8">
    <location>
        <begin position="289"/>
        <end position="411"/>
    </location>
</feature>
<accession>A0A5M6DHS5</accession>
<evidence type="ECO:0000256" key="4">
    <source>
        <dbReference type="ARBA" id="ARBA00022989"/>
    </source>
</evidence>
<dbReference type="Pfam" id="PF12704">
    <property type="entry name" value="MacB_PCD"/>
    <property type="match status" value="1"/>
</dbReference>
<evidence type="ECO:0000313" key="10">
    <source>
        <dbReference type="EMBL" id="KAA5545749.1"/>
    </source>
</evidence>
<dbReference type="RefSeq" id="WP_150088751.1">
    <property type="nucleotide sequence ID" value="NZ_VWSF01000008.1"/>
</dbReference>
<organism evidence="10 11">
    <name type="scientific">Adhaeribacter rhizoryzae</name>
    <dbReference type="NCBI Taxonomy" id="2607907"/>
    <lineage>
        <taxon>Bacteria</taxon>
        <taxon>Pseudomonadati</taxon>
        <taxon>Bacteroidota</taxon>
        <taxon>Cytophagia</taxon>
        <taxon>Cytophagales</taxon>
        <taxon>Hymenobacteraceae</taxon>
        <taxon>Adhaeribacter</taxon>
    </lineage>
</organism>
<comment type="subcellular location">
    <subcellularLocation>
        <location evidence="1">Cell membrane</location>
        <topology evidence="1">Multi-pass membrane protein</topology>
    </subcellularLocation>
</comment>
<keyword evidence="11" id="KW-1185">Reference proteome</keyword>
<dbReference type="InterPro" id="IPR050250">
    <property type="entry name" value="Macrolide_Exporter_MacB"/>
</dbReference>
<keyword evidence="2" id="KW-1003">Cell membrane</keyword>
<feature type="domain" description="MacB-like periplasmic core" evidence="9">
    <location>
        <begin position="23"/>
        <end position="248"/>
    </location>
</feature>
<reference evidence="10 11" key="1">
    <citation type="submission" date="2019-09" db="EMBL/GenBank/DDBJ databases">
        <title>Genome sequence and assembly of Adhaeribacter sp.</title>
        <authorList>
            <person name="Chhetri G."/>
        </authorList>
    </citation>
    <scope>NUCLEOTIDE SEQUENCE [LARGE SCALE GENOMIC DNA]</scope>
    <source>
        <strain evidence="10 11">DK36</strain>
    </source>
</reference>
<protein>
    <submittedName>
        <fullName evidence="10">ABC transporter permease</fullName>
    </submittedName>
</protein>
<dbReference type="GO" id="GO:0022857">
    <property type="term" value="F:transmembrane transporter activity"/>
    <property type="evidence" value="ECO:0007669"/>
    <property type="project" value="TreeGrafter"/>
</dbReference>
<dbReference type="InterPro" id="IPR025857">
    <property type="entry name" value="MacB_PCD"/>
</dbReference>
<dbReference type="EMBL" id="VWSF01000008">
    <property type="protein sequence ID" value="KAA5545749.1"/>
    <property type="molecule type" value="Genomic_DNA"/>
</dbReference>
<keyword evidence="3 7" id="KW-0812">Transmembrane</keyword>
<evidence type="ECO:0000313" key="11">
    <source>
        <dbReference type="Proteomes" id="UP000323426"/>
    </source>
</evidence>
<evidence type="ECO:0000259" key="9">
    <source>
        <dbReference type="Pfam" id="PF12704"/>
    </source>
</evidence>
<dbReference type="InterPro" id="IPR003838">
    <property type="entry name" value="ABC3_permease_C"/>
</dbReference>
<feature type="transmembrane region" description="Helical" evidence="7">
    <location>
        <begin position="380"/>
        <end position="401"/>
    </location>
</feature>
<dbReference type="PANTHER" id="PTHR30572:SF4">
    <property type="entry name" value="ABC TRANSPORTER PERMEASE YTRF"/>
    <property type="match status" value="1"/>
</dbReference>
<evidence type="ECO:0000256" key="7">
    <source>
        <dbReference type="SAM" id="Phobius"/>
    </source>
</evidence>
<dbReference type="GO" id="GO:0005886">
    <property type="term" value="C:plasma membrane"/>
    <property type="evidence" value="ECO:0007669"/>
    <property type="project" value="UniProtKB-SubCell"/>
</dbReference>
<evidence type="ECO:0000256" key="1">
    <source>
        <dbReference type="ARBA" id="ARBA00004651"/>
    </source>
</evidence>
<dbReference type="AlphaFoldDB" id="A0A5M6DHS5"/>
<comment type="caution">
    <text evidence="10">The sequence shown here is derived from an EMBL/GenBank/DDBJ whole genome shotgun (WGS) entry which is preliminary data.</text>
</comment>
<evidence type="ECO:0000256" key="5">
    <source>
        <dbReference type="ARBA" id="ARBA00023136"/>
    </source>
</evidence>
<comment type="similarity">
    <text evidence="6">Belongs to the ABC-4 integral membrane protein family.</text>
</comment>
<dbReference type="PANTHER" id="PTHR30572">
    <property type="entry name" value="MEMBRANE COMPONENT OF TRANSPORTER-RELATED"/>
    <property type="match status" value="1"/>
</dbReference>
<feature type="transmembrane region" description="Helical" evidence="7">
    <location>
        <begin position="21"/>
        <end position="43"/>
    </location>
</feature>
<gene>
    <name evidence="10" type="ORF">F0145_12515</name>
</gene>
<evidence type="ECO:0000256" key="6">
    <source>
        <dbReference type="ARBA" id="ARBA00038076"/>
    </source>
</evidence>
<feature type="transmembrane region" description="Helical" evidence="7">
    <location>
        <begin position="285"/>
        <end position="310"/>
    </location>
</feature>
<keyword evidence="4 7" id="KW-1133">Transmembrane helix</keyword>
<evidence type="ECO:0000256" key="2">
    <source>
        <dbReference type="ARBA" id="ARBA00022475"/>
    </source>
</evidence>
<evidence type="ECO:0000259" key="8">
    <source>
        <dbReference type="Pfam" id="PF02687"/>
    </source>
</evidence>
<evidence type="ECO:0000256" key="3">
    <source>
        <dbReference type="ARBA" id="ARBA00022692"/>
    </source>
</evidence>
<sequence length="418" mass="45605">MSIIDLDKWSEIYATVKKHKLRTALTAFGVFWGIFMLIVLLGAGKGLENGVVKDFNVAKNAVFVWTQRTSIPYKGLKAGRFIQMTNDDMAAIKREIPEVAIINPSTSLGGTFTVSYKTKSSSFSVRGDYPEFRQVEPILILKGRFLNHLDLKDKRKVAVIGERVIEVLFGKDANPIGQYINIKGAFFRVVGVSRGAGKGEDLIQNAQTIYIPTTTLQQTYNQVNKIGYFAMTPKPGIPAAVVEDKVKQFLMSRHKVDPKDLKAFGSANVEKEFQEIQGLFTGIAAFSWIVSIGTIIAGIIGVGNIMLIVVKERTKEIGVRKALGATPWSIISLIIQESVVITGFAGYLGLLAGTGVVALIDYLMTKYEVDAGFFSNPEVNVPIALTAVLLLVFTGTLAGLIPATKAARVNPVEALRDE</sequence>
<dbReference type="Proteomes" id="UP000323426">
    <property type="component" value="Unassembled WGS sequence"/>
</dbReference>
<name>A0A5M6DHS5_9BACT</name>
<keyword evidence="5 7" id="KW-0472">Membrane</keyword>
<dbReference type="Pfam" id="PF02687">
    <property type="entry name" value="FtsX"/>
    <property type="match status" value="1"/>
</dbReference>